<organism evidence="2 3">
    <name type="scientific">Thioploca ingrica</name>
    <dbReference type="NCBI Taxonomy" id="40754"/>
    <lineage>
        <taxon>Bacteria</taxon>
        <taxon>Pseudomonadati</taxon>
        <taxon>Pseudomonadota</taxon>
        <taxon>Gammaproteobacteria</taxon>
        <taxon>Thiotrichales</taxon>
        <taxon>Thiotrichaceae</taxon>
        <taxon>Thioploca</taxon>
    </lineage>
</organism>
<gene>
    <name evidence="2" type="ORF">THII_3670</name>
</gene>
<evidence type="ECO:0000313" key="3">
    <source>
        <dbReference type="Proteomes" id="UP000031623"/>
    </source>
</evidence>
<protein>
    <recommendedName>
        <fullName evidence="4">Rpn family recombination-promoting nuclease/putative transposase</fullName>
    </recommendedName>
</protein>
<evidence type="ECO:0000313" key="2">
    <source>
        <dbReference type="EMBL" id="BAP57967.1"/>
    </source>
</evidence>
<sequence>MVLPVSRPVIVTKPVSHAHTLGIFYWQVERSGEGTDWVERSGSILLIGFPAPHHPRLKVFTLVILTSGDRHKEDISIIDFDPKNLQGESLGEIDHKIIYICPKYLNKTRTPRSYHEWMEAIEDSLDEQVEESHYTHPQIQQVFKLIEKDQVTPQERAEMFDEYSLEEVKQEQLQEIRAEAKAEGLKEGKAEGKAEGLKEGEQKSREEQEQSVRRLLSLGALTEEQIAQAMGLSVEWVKALKKIK</sequence>
<evidence type="ECO:0000256" key="1">
    <source>
        <dbReference type="SAM" id="MobiDB-lite"/>
    </source>
</evidence>
<dbReference type="Proteomes" id="UP000031623">
    <property type="component" value="Chromosome"/>
</dbReference>
<keyword evidence="3" id="KW-1185">Reference proteome</keyword>
<reference evidence="2 3" key="1">
    <citation type="journal article" date="2014" name="ISME J.">
        <title>Ecophysiology of Thioploca ingrica as revealed by the complete genome sequence supplemented with proteomic evidence.</title>
        <authorList>
            <person name="Kojima H."/>
            <person name="Ogura Y."/>
            <person name="Yamamoto N."/>
            <person name="Togashi T."/>
            <person name="Mori H."/>
            <person name="Watanabe T."/>
            <person name="Nemoto F."/>
            <person name="Kurokawa K."/>
            <person name="Hayashi T."/>
            <person name="Fukui M."/>
        </authorList>
    </citation>
    <scope>NUCLEOTIDE SEQUENCE [LARGE SCALE GENOMIC DNA]</scope>
</reference>
<dbReference type="STRING" id="40754.THII_3670"/>
<accession>A0A090AP24</accession>
<proteinExistence type="predicted"/>
<dbReference type="KEGG" id="tig:THII_3670"/>
<dbReference type="HOGENOM" id="CLU_1137597_0_0_6"/>
<evidence type="ECO:0008006" key="4">
    <source>
        <dbReference type="Google" id="ProtNLM"/>
    </source>
</evidence>
<dbReference type="EMBL" id="AP014633">
    <property type="protein sequence ID" value="BAP57967.1"/>
    <property type="molecule type" value="Genomic_DNA"/>
</dbReference>
<name>A0A090AP24_9GAMM</name>
<dbReference type="AlphaFoldDB" id="A0A090AP24"/>
<feature type="region of interest" description="Disordered" evidence="1">
    <location>
        <begin position="179"/>
        <end position="209"/>
    </location>
</feature>